<reference evidence="1 2" key="1">
    <citation type="journal article" date="2021" name="Hortic Res">
        <title>Chromosome-scale assembly of the Dendrobium chrysotoxum genome enhances the understanding of orchid evolution.</title>
        <authorList>
            <person name="Zhang Y."/>
            <person name="Zhang G.Q."/>
            <person name="Zhang D."/>
            <person name="Liu X.D."/>
            <person name="Xu X.Y."/>
            <person name="Sun W.H."/>
            <person name="Yu X."/>
            <person name="Zhu X."/>
            <person name="Wang Z.W."/>
            <person name="Zhao X."/>
            <person name="Zhong W.Y."/>
            <person name="Chen H."/>
            <person name="Yin W.L."/>
            <person name="Huang T."/>
            <person name="Niu S.C."/>
            <person name="Liu Z.J."/>
        </authorList>
    </citation>
    <scope>NUCLEOTIDE SEQUENCE [LARGE SCALE GENOMIC DNA]</scope>
    <source>
        <strain evidence="1">Lindl</strain>
    </source>
</reference>
<organism evidence="1 2">
    <name type="scientific">Dendrobium chrysotoxum</name>
    <name type="common">Orchid</name>
    <dbReference type="NCBI Taxonomy" id="161865"/>
    <lineage>
        <taxon>Eukaryota</taxon>
        <taxon>Viridiplantae</taxon>
        <taxon>Streptophyta</taxon>
        <taxon>Embryophyta</taxon>
        <taxon>Tracheophyta</taxon>
        <taxon>Spermatophyta</taxon>
        <taxon>Magnoliopsida</taxon>
        <taxon>Liliopsida</taxon>
        <taxon>Asparagales</taxon>
        <taxon>Orchidaceae</taxon>
        <taxon>Epidendroideae</taxon>
        <taxon>Malaxideae</taxon>
        <taxon>Dendrobiinae</taxon>
        <taxon>Dendrobium</taxon>
    </lineage>
</organism>
<name>A0AAV7GS37_DENCH</name>
<keyword evidence="2" id="KW-1185">Reference proteome</keyword>
<evidence type="ECO:0000313" key="1">
    <source>
        <dbReference type="EMBL" id="KAH0458796.1"/>
    </source>
</evidence>
<proteinExistence type="predicted"/>
<evidence type="ECO:0000313" key="2">
    <source>
        <dbReference type="Proteomes" id="UP000775213"/>
    </source>
</evidence>
<dbReference type="AlphaFoldDB" id="A0AAV7GS37"/>
<comment type="caution">
    <text evidence="1">The sequence shown here is derived from an EMBL/GenBank/DDBJ whole genome shotgun (WGS) entry which is preliminary data.</text>
</comment>
<dbReference type="Proteomes" id="UP000775213">
    <property type="component" value="Unassembled WGS sequence"/>
</dbReference>
<sequence>METVEKEISILLSERNGRPMDGKIIFGWKKSVQHYLIVLLLLLDINERNNPEAIEQSCQRIILAKHECLK</sequence>
<accession>A0AAV7GS37</accession>
<dbReference type="EMBL" id="JAGFBR010000011">
    <property type="protein sequence ID" value="KAH0458796.1"/>
    <property type="molecule type" value="Genomic_DNA"/>
</dbReference>
<protein>
    <submittedName>
        <fullName evidence="1">Uncharacterized protein</fullName>
    </submittedName>
</protein>
<gene>
    <name evidence="1" type="ORF">IEQ34_011610</name>
</gene>